<dbReference type="GO" id="GO:0005549">
    <property type="term" value="F:odorant binding"/>
    <property type="evidence" value="ECO:0007669"/>
    <property type="project" value="InterPro"/>
</dbReference>
<evidence type="ECO:0000256" key="3">
    <source>
        <dbReference type="ARBA" id="ARBA00022606"/>
    </source>
</evidence>
<dbReference type="Proteomes" id="UP000292052">
    <property type="component" value="Unassembled WGS sequence"/>
</dbReference>
<keyword evidence="3" id="KW-0716">Sensory transduction</keyword>
<protein>
    <submittedName>
        <fullName evidence="11">7tm 6 domain containing protein</fullName>
    </submittedName>
</protein>
<organism evidence="11 12">
    <name type="scientific">Asbolus verrucosus</name>
    <name type="common">Desert ironclad beetle</name>
    <dbReference type="NCBI Taxonomy" id="1661398"/>
    <lineage>
        <taxon>Eukaryota</taxon>
        <taxon>Metazoa</taxon>
        <taxon>Ecdysozoa</taxon>
        <taxon>Arthropoda</taxon>
        <taxon>Hexapoda</taxon>
        <taxon>Insecta</taxon>
        <taxon>Pterygota</taxon>
        <taxon>Neoptera</taxon>
        <taxon>Endopterygota</taxon>
        <taxon>Coleoptera</taxon>
        <taxon>Polyphaga</taxon>
        <taxon>Cucujiformia</taxon>
        <taxon>Tenebrionidae</taxon>
        <taxon>Pimeliinae</taxon>
        <taxon>Asbolus</taxon>
    </lineage>
</organism>
<keyword evidence="9" id="KW-0807">Transducer</keyword>
<keyword evidence="12" id="KW-1185">Reference proteome</keyword>
<evidence type="ECO:0000256" key="10">
    <source>
        <dbReference type="SAM" id="Phobius"/>
    </source>
</evidence>
<feature type="transmembrane region" description="Helical" evidence="10">
    <location>
        <begin position="274"/>
        <end position="297"/>
    </location>
</feature>
<proteinExistence type="predicted"/>
<dbReference type="GO" id="GO:0005886">
    <property type="term" value="C:plasma membrane"/>
    <property type="evidence" value="ECO:0007669"/>
    <property type="project" value="UniProtKB-SubCell"/>
</dbReference>
<feature type="transmembrane region" description="Helical" evidence="10">
    <location>
        <begin position="245"/>
        <end position="262"/>
    </location>
</feature>
<keyword evidence="5" id="KW-0552">Olfaction</keyword>
<feature type="non-terminal residue" evidence="11">
    <location>
        <position position="1"/>
    </location>
</feature>
<dbReference type="OrthoDB" id="6604226at2759"/>
<dbReference type="AlphaFoldDB" id="A0A482VWK5"/>
<evidence type="ECO:0000256" key="4">
    <source>
        <dbReference type="ARBA" id="ARBA00022692"/>
    </source>
</evidence>
<feature type="transmembrane region" description="Helical" evidence="10">
    <location>
        <begin position="166"/>
        <end position="184"/>
    </location>
</feature>
<evidence type="ECO:0000313" key="12">
    <source>
        <dbReference type="Proteomes" id="UP000292052"/>
    </source>
</evidence>
<keyword evidence="2" id="KW-1003">Cell membrane</keyword>
<dbReference type="GO" id="GO:0004984">
    <property type="term" value="F:olfactory receptor activity"/>
    <property type="evidence" value="ECO:0007669"/>
    <property type="project" value="InterPro"/>
</dbReference>
<dbReference type="EMBL" id="QDEB01053496">
    <property type="protein sequence ID" value="RZC37342.1"/>
    <property type="molecule type" value="Genomic_DNA"/>
</dbReference>
<comment type="caution">
    <text evidence="11">The sequence shown here is derived from an EMBL/GenBank/DDBJ whole genome shotgun (WGS) entry which is preliminary data.</text>
</comment>
<evidence type="ECO:0000256" key="6">
    <source>
        <dbReference type="ARBA" id="ARBA00022989"/>
    </source>
</evidence>
<evidence type="ECO:0000256" key="5">
    <source>
        <dbReference type="ARBA" id="ARBA00022725"/>
    </source>
</evidence>
<gene>
    <name evidence="11" type="ORF">BDFB_013750</name>
</gene>
<feature type="transmembrane region" description="Helical" evidence="10">
    <location>
        <begin position="127"/>
        <end position="145"/>
    </location>
</feature>
<keyword evidence="8" id="KW-0675">Receptor</keyword>
<reference evidence="11 12" key="1">
    <citation type="submission" date="2017-03" db="EMBL/GenBank/DDBJ databases">
        <title>Genome of the blue death feigning beetle - Asbolus verrucosus.</title>
        <authorList>
            <person name="Rider S.D."/>
        </authorList>
    </citation>
    <scope>NUCLEOTIDE SEQUENCE [LARGE SCALE GENOMIC DNA]</scope>
    <source>
        <strain evidence="11">Butters</strain>
        <tissue evidence="11">Head and leg muscle</tissue>
    </source>
</reference>
<evidence type="ECO:0000256" key="9">
    <source>
        <dbReference type="ARBA" id="ARBA00023224"/>
    </source>
</evidence>
<evidence type="ECO:0000256" key="8">
    <source>
        <dbReference type="ARBA" id="ARBA00023170"/>
    </source>
</evidence>
<evidence type="ECO:0000256" key="2">
    <source>
        <dbReference type="ARBA" id="ARBA00022475"/>
    </source>
</evidence>
<evidence type="ECO:0000256" key="1">
    <source>
        <dbReference type="ARBA" id="ARBA00004651"/>
    </source>
</evidence>
<evidence type="ECO:0000313" key="11">
    <source>
        <dbReference type="EMBL" id="RZC37342.1"/>
    </source>
</evidence>
<evidence type="ECO:0000256" key="7">
    <source>
        <dbReference type="ARBA" id="ARBA00023136"/>
    </source>
</evidence>
<feature type="transmembrane region" description="Helical" evidence="10">
    <location>
        <begin position="68"/>
        <end position="87"/>
    </location>
</feature>
<dbReference type="GO" id="GO:0007165">
    <property type="term" value="P:signal transduction"/>
    <property type="evidence" value="ECO:0007669"/>
    <property type="project" value="UniProtKB-KW"/>
</dbReference>
<keyword evidence="4 10" id="KW-0812">Transmembrane</keyword>
<name>A0A482VWK5_ASBVE</name>
<dbReference type="PANTHER" id="PTHR21137:SF35">
    <property type="entry name" value="ODORANT RECEPTOR 19A-RELATED"/>
    <property type="match status" value="1"/>
</dbReference>
<sequence>EYDLRDTIKTEKKLLLFSGFYPRRRSKNNILYVFRAGLNIFVSYAQLFSMIVQMVMDRNDLSKLSETILFFMTHVTFLGKLTNFGYYRSNLFNIEDALTNPVFYGFSSECLAVLKKKMASCNLVAKIFRMLCILAVLLYTSVPFLDESKTKSLPLPGWLPFNTRKYYYLGVIFQIASVSITAYNNSSIDILTWMLITVATAEFDILKENLKTINFRSECEARANKTVFKNCIKHHKAIVKYENEFYYNVLFYCTISYDFSLIHKIEATFSKGIFLQFFASVVSFPSVQFGFLVMYLLCMLWQVGMYCWFGHDVMTTSNDIGHFFYMSNWYESRVTIRKDFYIFFERTKKPVTLTAGKFITLSLTTLTGILRSSYSYFAVLQHIYKKP</sequence>
<keyword evidence="7 10" id="KW-0472">Membrane</keyword>
<accession>A0A482VWK5</accession>
<dbReference type="Pfam" id="PF02949">
    <property type="entry name" value="7tm_6"/>
    <property type="match status" value="1"/>
</dbReference>
<keyword evidence="6 10" id="KW-1133">Transmembrane helix</keyword>
<comment type="subcellular location">
    <subcellularLocation>
        <location evidence="1">Cell membrane</location>
        <topology evidence="1">Multi-pass membrane protein</topology>
    </subcellularLocation>
</comment>
<feature type="transmembrane region" description="Helical" evidence="10">
    <location>
        <begin position="30"/>
        <end position="56"/>
    </location>
</feature>
<dbReference type="InterPro" id="IPR004117">
    <property type="entry name" value="7tm6_olfct_rcpt"/>
</dbReference>
<dbReference type="PANTHER" id="PTHR21137">
    <property type="entry name" value="ODORANT RECEPTOR"/>
    <property type="match status" value="1"/>
</dbReference>